<feature type="compositionally biased region" description="Polar residues" evidence="1">
    <location>
        <begin position="214"/>
        <end position="247"/>
    </location>
</feature>
<reference evidence="3" key="1">
    <citation type="submission" date="2025-08" db="UniProtKB">
        <authorList>
            <consortium name="RefSeq"/>
        </authorList>
    </citation>
    <scope>IDENTIFICATION</scope>
    <source>
        <tissue evidence="3">Whole sample</tissue>
    </source>
</reference>
<protein>
    <submittedName>
        <fullName evidence="3">Uncharacterized protein LOC111122688</fullName>
    </submittedName>
</protein>
<dbReference type="GeneID" id="111122688"/>
<feature type="region of interest" description="Disordered" evidence="1">
    <location>
        <begin position="213"/>
        <end position="318"/>
    </location>
</feature>
<feature type="compositionally biased region" description="Acidic residues" evidence="1">
    <location>
        <begin position="302"/>
        <end position="317"/>
    </location>
</feature>
<dbReference type="AlphaFoldDB" id="A0A8B8CXB3"/>
<proteinExistence type="predicted"/>
<keyword evidence="2" id="KW-1185">Reference proteome</keyword>
<feature type="compositionally biased region" description="Low complexity" evidence="1">
    <location>
        <begin position="292"/>
        <end position="301"/>
    </location>
</feature>
<feature type="compositionally biased region" description="Polar residues" evidence="1">
    <location>
        <begin position="14"/>
        <end position="25"/>
    </location>
</feature>
<dbReference type="Proteomes" id="UP000694844">
    <property type="component" value="Chromosome 3"/>
</dbReference>
<feature type="region of interest" description="Disordered" evidence="1">
    <location>
        <begin position="1"/>
        <end position="25"/>
    </location>
</feature>
<name>A0A8B8CXB3_CRAVI</name>
<dbReference type="KEGG" id="cvn:111122688"/>
<dbReference type="RefSeq" id="XP_022320265.1">
    <property type="nucleotide sequence ID" value="XM_022464557.1"/>
</dbReference>
<feature type="compositionally biased region" description="Basic residues" evidence="1">
    <location>
        <begin position="261"/>
        <end position="275"/>
    </location>
</feature>
<sequence>MFIFEPPGKRFRPSSDQTVSQKTRTTPTIDRVALLSQANRFLSDEQINQFITSTVLPHQHKSSGSQSSVPKHIEAPNHTPKQTSACPIKELNSLAVIQVSPQSNNVSQTDSVMQTGVKNVQKETTSPQQSLVPHRNFVSQGKNDTETKTVNPIRGQITSVSQENNEETVLQQNHTTNGLCNKGLVDSQSACELSLQKTTSNEGSAGYMQKDEVTNTGSQSVPERPVQNVTTNEKLVPSQKTACNPQPNKGYKKMYEEPKGQRRRKFSRKCKRKGKNSQQGKPQQKARETAVESPSSGSQSEGETESGENDSLEDDEDVNHMTPEELFEDFMEKIKSAAKDTDTSRDHYRDLYMFPWISPHQSLFDNGILIPCENFYLDLNLLQ</sequence>
<gene>
    <name evidence="3" type="primary">LOC111122688</name>
</gene>
<organism evidence="2 3">
    <name type="scientific">Crassostrea virginica</name>
    <name type="common">Eastern oyster</name>
    <dbReference type="NCBI Taxonomy" id="6565"/>
    <lineage>
        <taxon>Eukaryota</taxon>
        <taxon>Metazoa</taxon>
        <taxon>Spiralia</taxon>
        <taxon>Lophotrochozoa</taxon>
        <taxon>Mollusca</taxon>
        <taxon>Bivalvia</taxon>
        <taxon>Autobranchia</taxon>
        <taxon>Pteriomorphia</taxon>
        <taxon>Ostreida</taxon>
        <taxon>Ostreoidea</taxon>
        <taxon>Ostreidae</taxon>
        <taxon>Crassostrea</taxon>
    </lineage>
</organism>
<accession>A0A8B8CXB3</accession>
<evidence type="ECO:0000313" key="2">
    <source>
        <dbReference type="Proteomes" id="UP000694844"/>
    </source>
</evidence>
<feature type="region of interest" description="Disordered" evidence="1">
    <location>
        <begin position="56"/>
        <end position="84"/>
    </location>
</feature>
<evidence type="ECO:0000313" key="3">
    <source>
        <dbReference type="RefSeq" id="XP_022320265.1"/>
    </source>
</evidence>
<evidence type="ECO:0000256" key="1">
    <source>
        <dbReference type="SAM" id="MobiDB-lite"/>
    </source>
</evidence>
<feature type="compositionally biased region" description="Polar residues" evidence="1">
    <location>
        <begin position="56"/>
        <end position="69"/>
    </location>
</feature>